<reference evidence="1 2" key="1">
    <citation type="journal article" date="2021" name="Elife">
        <title>Chloroplast acquisition without the gene transfer in kleptoplastic sea slugs, Plakobranchus ocellatus.</title>
        <authorList>
            <person name="Maeda T."/>
            <person name="Takahashi S."/>
            <person name="Yoshida T."/>
            <person name="Shimamura S."/>
            <person name="Takaki Y."/>
            <person name="Nagai Y."/>
            <person name="Toyoda A."/>
            <person name="Suzuki Y."/>
            <person name="Arimoto A."/>
            <person name="Ishii H."/>
            <person name="Satoh N."/>
            <person name="Nishiyama T."/>
            <person name="Hasebe M."/>
            <person name="Maruyama T."/>
            <person name="Minagawa J."/>
            <person name="Obokata J."/>
            <person name="Shigenobu S."/>
        </authorList>
    </citation>
    <scope>NUCLEOTIDE SEQUENCE [LARGE SCALE GENOMIC DNA]</scope>
</reference>
<comment type="caution">
    <text evidence="1">The sequence shown here is derived from an EMBL/GenBank/DDBJ whole genome shotgun (WGS) entry which is preliminary data.</text>
</comment>
<name>A0AAV4C507_9GAST</name>
<evidence type="ECO:0000313" key="2">
    <source>
        <dbReference type="Proteomes" id="UP000735302"/>
    </source>
</evidence>
<sequence>MLYLKLRCLTFLLIQSQNPILSLILLSIFNNAKINLNTIDNLHVQCPPPWEKRQVHVDISLTEHKKENTSEVAYQKEFFRIKEKFSNHFAVYTDGSKLEEKVAAAAYFPERPDCSKAIGLRDGASVFSSELEGIAL</sequence>
<dbReference type="Proteomes" id="UP000735302">
    <property type="component" value="Unassembled WGS sequence"/>
</dbReference>
<protein>
    <submittedName>
        <fullName evidence="1">Gag-Pol polyprotein</fullName>
    </submittedName>
</protein>
<evidence type="ECO:0000313" key="1">
    <source>
        <dbReference type="EMBL" id="GFO26199.1"/>
    </source>
</evidence>
<proteinExistence type="predicted"/>
<accession>A0AAV4C507</accession>
<dbReference type="EMBL" id="BLXT01005797">
    <property type="protein sequence ID" value="GFO26199.1"/>
    <property type="molecule type" value="Genomic_DNA"/>
</dbReference>
<gene>
    <name evidence="1" type="ORF">PoB_005270400</name>
</gene>
<dbReference type="AlphaFoldDB" id="A0AAV4C507"/>
<organism evidence="1 2">
    <name type="scientific">Plakobranchus ocellatus</name>
    <dbReference type="NCBI Taxonomy" id="259542"/>
    <lineage>
        <taxon>Eukaryota</taxon>
        <taxon>Metazoa</taxon>
        <taxon>Spiralia</taxon>
        <taxon>Lophotrochozoa</taxon>
        <taxon>Mollusca</taxon>
        <taxon>Gastropoda</taxon>
        <taxon>Heterobranchia</taxon>
        <taxon>Euthyneura</taxon>
        <taxon>Panpulmonata</taxon>
        <taxon>Sacoglossa</taxon>
        <taxon>Placobranchoidea</taxon>
        <taxon>Plakobranchidae</taxon>
        <taxon>Plakobranchus</taxon>
    </lineage>
</organism>
<keyword evidence="2" id="KW-1185">Reference proteome</keyword>